<dbReference type="EMBL" id="JBJQOH010000002">
    <property type="protein sequence ID" value="KAL3695678.1"/>
    <property type="molecule type" value="Genomic_DNA"/>
</dbReference>
<sequence length="188" mass="19980">MQAFGKRKVKLTCIGIVVLHILRTCGIVDDEDIVLSDSDKSVEEVTSPRSAEAPLVQVLSSSTSPNRVLDPSPSSSNPQRVQDPSSRSPEPVQASPTRRDRQHSPESSPRTPNTLSDHATRNGSDTTPDRESTGPSDNEPLIGFGLPMVPYPPTDDDEEVAIVGLTSLGASDSSIAAKGRGQETHCLG</sequence>
<gene>
    <name evidence="3" type="ORF">R1sor_009754</name>
</gene>
<proteinExistence type="predicted"/>
<feature type="region of interest" description="Disordered" evidence="1">
    <location>
        <begin position="38"/>
        <end position="156"/>
    </location>
</feature>
<dbReference type="AlphaFoldDB" id="A0ABD3HWA3"/>
<keyword evidence="2" id="KW-0732">Signal</keyword>
<evidence type="ECO:0000313" key="4">
    <source>
        <dbReference type="Proteomes" id="UP001633002"/>
    </source>
</evidence>
<evidence type="ECO:0000256" key="1">
    <source>
        <dbReference type="SAM" id="MobiDB-lite"/>
    </source>
</evidence>
<reference evidence="3 4" key="1">
    <citation type="submission" date="2024-09" db="EMBL/GenBank/DDBJ databases">
        <title>Chromosome-scale assembly of Riccia sorocarpa.</title>
        <authorList>
            <person name="Paukszto L."/>
        </authorList>
    </citation>
    <scope>NUCLEOTIDE SEQUENCE [LARGE SCALE GENOMIC DNA]</scope>
    <source>
        <strain evidence="3">LP-2024</strain>
        <tissue evidence="3">Aerial parts of the thallus</tissue>
    </source>
</reference>
<evidence type="ECO:0000313" key="3">
    <source>
        <dbReference type="EMBL" id="KAL3695678.1"/>
    </source>
</evidence>
<feature type="signal peptide" evidence="2">
    <location>
        <begin position="1"/>
        <end position="26"/>
    </location>
</feature>
<feature type="compositionally biased region" description="Polar residues" evidence="1">
    <location>
        <begin position="105"/>
        <end position="126"/>
    </location>
</feature>
<feature type="compositionally biased region" description="Polar residues" evidence="1">
    <location>
        <begin position="58"/>
        <end position="88"/>
    </location>
</feature>
<keyword evidence="4" id="KW-1185">Reference proteome</keyword>
<dbReference type="Proteomes" id="UP001633002">
    <property type="component" value="Unassembled WGS sequence"/>
</dbReference>
<comment type="caution">
    <text evidence="3">The sequence shown here is derived from an EMBL/GenBank/DDBJ whole genome shotgun (WGS) entry which is preliminary data.</text>
</comment>
<feature type="chain" id="PRO_5044797895" evidence="2">
    <location>
        <begin position="27"/>
        <end position="188"/>
    </location>
</feature>
<organism evidence="3 4">
    <name type="scientific">Riccia sorocarpa</name>
    <dbReference type="NCBI Taxonomy" id="122646"/>
    <lineage>
        <taxon>Eukaryota</taxon>
        <taxon>Viridiplantae</taxon>
        <taxon>Streptophyta</taxon>
        <taxon>Embryophyta</taxon>
        <taxon>Marchantiophyta</taxon>
        <taxon>Marchantiopsida</taxon>
        <taxon>Marchantiidae</taxon>
        <taxon>Marchantiales</taxon>
        <taxon>Ricciaceae</taxon>
        <taxon>Riccia</taxon>
    </lineage>
</organism>
<accession>A0ABD3HWA3</accession>
<protein>
    <submittedName>
        <fullName evidence="3">Uncharacterized protein</fullName>
    </submittedName>
</protein>
<evidence type="ECO:0000256" key="2">
    <source>
        <dbReference type="SAM" id="SignalP"/>
    </source>
</evidence>
<name>A0ABD3HWA3_9MARC</name>